<proteinExistence type="predicted"/>
<gene>
    <name evidence="1" type="ORF">AW736_19590</name>
</gene>
<reference evidence="1 2" key="1">
    <citation type="submission" date="2016-01" db="EMBL/GenBank/DDBJ databases">
        <title>High potential of lignocellulose degradation of a new Verrucomicrobia species.</title>
        <authorList>
            <person name="Wang Y."/>
            <person name="Shi Y."/>
            <person name="Qiu Z."/>
            <person name="Liu S."/>
            <person name="Yang H."/>
        </authorList>
    </citation>
    <scope>NUCLEOTIDE SEQUENCE [LARGE SCALE GENOMIC DNA]</scope>
    <source>
        <strain evidence="1 2">TSB47</strain>
    </source>
</reference>
<evidence type="ECO:0000313" key="1">
    <source>
        <dbReference type="EMBL" id="OAM88367.1"/>
    </source>
</evidence>
<dbReference type="EMBL" id="LRRQ01000137">
    <property type="protein sequence ID" value="OAM88367.1"/>
    <property type="molecule type" value="Genomic_DNA"/>
</dbReference>
<organism evidence="1 2">
    <name type="scientific">Termitidicoccus mucosus</name>
    <dbReference type="NCBI Taxonomy" id="1184151"/>
    <lineage>
        <taxon>Bacteria</taxon>
        <taxon>Pseudomonadati</taxon>
        <taxon>Verrucomicrobiota</taxon>
        <taxon>Opitutia</taxon>
        <taxon>Opitutales</taxon>
        <taxon>Opitutaceae</taxon>
        <taxon>Termitidicoccus</taxon>
    </lineage>
</organism>
<protein>
    <submittedName>
        <fullName evidence="1">Uncharacterized protein</fullName>
    </submittedName>
</protein>
<dbReference type="AlphaFoldDB" id="A0A178IGT6"/>
<evidence type="ECO:0000313" key="2">
    <source>
        <dbReference type="Proteomes" id="UP000078486"/>
    </source>
</evidence>
<accession>A0A178IGT6</accession>
<comment type="caution">
    <text evidence="1">The sequence shown here is derived from an EMBL/GenBank/DDBJ whole genome shotgun (WGS) entry which is preliminary data.</text>
</comment>
<name>A0A178IGT6_9BACT</name>
<dbReference type="Proteomes" id="UP000078486">
    <property type="component" value="Unassembled WGS sequence"/>
</dbReference>
<sequence length="123" mass="13722">MRGAAGADGARIWRPSLRASYAPATAAGIHAGRTEAMAARGAQKTNRGKSMVHCLNMRARNNKMKREVTVRTCAIISRRDAGNRETFARRGRRSFFVMRQDEVGLVGQGVESDWIWNPCYRNP</sequence>
<keyword evidence="2" id="KW-1185">Reference proteome</keyword>